<feature type="compositionally biased region" description="Basic residues" evidence="1">
    <location>
        <begin position="784"/>
        <end position="793"/>
    </location>
</feature>
<sequence length="1014" mass="110088">MVLVAHDPSLSQSPPWASDPEAPKGDKLHGAVEALPPIVGASASPPTSKVQGKFGTGATDMDGQSTHFEGIGEAPAKTKSGNKGKDRKQKEGLKSHTTFAGRCVQGAGGGTVRVRCLPLHKSKTEEPRLQQQTLRQTRQLYLKALQRKEAEAQAEAEARRIALEKSRVPLRAVLHVQRHVRGFLARRRFRPLVNARVEVAALKRGRAELDSCVKGMRSSLCVVTDKKRVQHYFATVLTRHARGFLARRRAQQRKEALDSQKEWEKQNEAARKIQGLAVRARARRLKREREEEDARRREEEATERQLRQDWAASVLQRKFRQALAAVHLAALRKVHVGAAREAARKRAEGGTIRSLRTRTLTNNPSSSVPLNANNANSSASSVPMPAMASSREGSQRDPGRRPGPGHGHTPPTAAGGSRRVHGGMSRGGESRPSSESKFHADEMGVDALPLAGFNFQSLSPERQRETGKQSAEESRENSPPAWGKEGEKRPQSSDNLEEGESPPPFLPPVAPPSGTCSASVQRERDRAMTHASREREKVPNSGSRSALSSERDKEKVFTPIAPQLASMNSVNHTRMLDRMDNAGGGGSNKESSANSRATSGSRDRDKHQHPKEKLPFLNPGVGGGMSLMAFLDDADDKGKEDADFWGTRPTSSSRGRTGEGERGELSSKEKAKRTSHLSSKKKSLAHSSAASSAATAPKRSSIQVEKEKEKRRGRLTDRPINSKEKDRITPLPPLTDRPTARGRRQQHENAKQAVAGGRGKNQNPQLPAAPCPNCQKTAANGRSKQQRNAKVKKKREEKYKSKIRGEWMGGALLGTNPFADDSDTEVPRCESDRSRAAGGAGGWKRGGRSSAPSEADSVGGEDAEGREGALVSHDSEREEGEEHDSSRDAAARHRTHSNERQQPVDPRDLEAAVNALFPVDDAELITQAADRAMGVVTSDRLDSQGARMESPHPRGGAVNPQPEESVDETAATAVHPLLHFGGTVFAPQPNAAVGLSVSCVCQVSGERIVDELFG</sequence>
<organism evidence="2">
    <name type="scientific">Chromera velia CCMP2878</name>
    <dbReference type="NCBI Taxonomy" id="1169474"/>
    <lineage>
        <taxon>Eukaryota</taxon>
        <taxon>Sar</taxon>
        <taxon>Alveolata</taxon>
        <taxon>Colpodellida</taxon>
        <taxon>Chromeraceae</taxon>
        <taxon>Chromera</taxon>
    </lineage>
</organism>
<feature type="compositionally biased region" description="Basic and acidic residues" evidence="1">
    <location>
        <begin position="21"/>
        <end position="30"/>
    </location>
</feature>
<feature type="region of interest" description="Disordered" evidence="1">
    <location>
        <begin position="284"/>
        <end position="306"/>
    </location>
</feature>
<feature type="compositionally biased region" description="Low complexity" evidence="1">
    <location>
        <begin position="646"/>
        <end position="655"/>
    </location>
</feature>
<dbReference type="VEuPathDB" id="CryptoDB:Cvel_28943"/>
<feature type="region of interest" description="Disordered" evidence="1">
    <location>
        <begin position="456"/>
        <end position="907"/>
    </location>
</feature>
<evidence type="ECO:0008006" key="3">
    <source>
        <dbReference type="Google" id="ProtNLM"/>
    </source>
</evidence>
<feature type="compositionally biased region" description="Polar residues" evidence="1">
    <location>
        <begin position="774"/>
        <end position="783"/>
    </location>
</feature>
<feature type="compositionally biased region" description="Basic and acidic residues" evidence="1">
    <location>
        <begin position="704"/>
        <end position="728"/>
    </location>
</feature>
<dbReference type="SMART" id="SM00015">
    <property type="entry name" value="IQ"/>
    <property type="match status" value="2"/>
</dbReference>
<feature type="compositionally biased region" description="Basic and acidic residues" evidence="1">
    <location>
        <begin position="521"/>
        <end position="538"/>
    </location>
</feature>
<feature type="compositionally biased region" description="Low complexity" evidence="1">
    <location>
        <begin position="362"/>
        <end position="390"/>
    </location>
</feature>
<dbReference type="EMBL" id="CDMZ01003114">
    <property type="protein sequence ID" value="CEM45145.1"/>
    <property type="molecule type" value="Genomic_DNA"/>
</dbReference>
<feature type="compositionally biased region" description="Basic and acidic residues" evidence="1">
    <location>
        <begin position="656"/>
        <end position="669"/>
    </location>
</feature>
<feature type="compositionally biased region" description="Basic and acidic residues" evidence="1">
    <location>
        <begin position="794"/>
        <end position="805"/>
    </location>
</feature>
<feature type="compositionally biased region" description="Basic and acidic residues" evidence="1">
    <location>
        <begin position="883"/>
        <end position="899"/>
    </location>
</feature>
<feature type="region of interest" description="Disordered" evidence="1">
    <location>
        <begin position="943"/>
        <end position="963"/>
    </location>
</feature>
<reference evidence="2" key="1">
    <citation type="submission" date="2014-11" db="EMBL/GenBank/DDBJ databases">
        <authorList>
            <person name="Otto D Thomas"/>
            <person name="Naeem Raeece"/>
        </authorList>
    </citation>
    <scope>NUCLEOTIDE SEQUENCE</scope>
</reference>
<feature type="region of interest" description="Disordered" evidence="1">
    <location>
        <begin position="1"/>
        <end position="94"/>
    </location>
</feature>
<feature type="compositionally biased region" description="Basic residues" evidence="1">
    <location>
        <begin position="670"/>
        <end position="684"/>
    </location>
</feature>
<feature type="compositionally biased region" description="Low complexity" evidence="1">
    <location>
        <begin position="685"/>
        <end position="701"/>
    </location>
</feature>
<evidence type="ECO:0000256" key="1">
    <source>
        <dbReference type="SAM" id="MobiDB-lite"/>
    </source>
</evidence>
<name>A0A0G4HLX9_9ALVE</name>
<proteinExistence type="predicted"/>
<feature type="compositionally biased region" description="Basic and acidic residues" evidence="1">
    <location>
        <begin position="428"/>
        <end position="438"/>
    </location>
</feature>
<feature type="region of interest" description="Disordered" evidence="1">
    <location>
        <begin position="336"/>
        <end position="438"/>
    </location>
</feature>
<feature type="compositionally biased region" description="Pro residues" evidence="1">
    <location>
        <begin position="501"/>
        <end position="511"/>
    </location>
</feature>
<feature type="compositionally biased region" description="Basic and acidic residues" evidence="1">
    <location>
        <begin position="601"/>
        <end position="614"/>
    </location>
</feature>
<dbReference type="PROSITE" id="PS50096">
    <property type="entry name" value="IQ"/>
    <property type="match status" value="2"/>
</dbReference>
<feature type="compositionally biased region" description="Basic and acidic residues" evidence="1">
    <location>
        <begin position="461"/>
        <end position="476"/>
    </location>
</feature>
<dbReference type="InterPro" id="IPR000048">
    <property type="entry name" value="IQ_motif_EF-hand-BS"/>
</dbReference>
<gene>
    <name evidence="2" type="ORF">Cvel_28943</name>
</gene>
<dbReference type="AlphaFoldDB" id="A0A0G4HLX9"/>
<feature type="compositionally biased region" description="Basic and acidic residues" evidence="1">
    <location>
        <begin position="287"/>
        <end position="306"/>
    </location>
</feature>
<feature type="compositionally biased region" description="Polar residues" evidence="1">
    <location>
        <begin position="588"/>
        <end position="600"/>
    </location>
</feature>
<protein>
    <recommendedName>
        <fullName evidence="3">IQ calmodulin-binding motif domain-containing protein</fullName>
    </recommendedName>
</protein>
<feature type="compositionally biased region" description="Basic and acidic residues" evidence="1">
    <location>
        <begin position="825"/>
        <end position="835"/>
    </location>
</feature>
<accession>A0A0G4HLX9</accession>
<evidence type="ECO:0000313" key="2">
    <source>
        <dbReference type="EMBL" id="CEM45145.1"/>
    </source>
</evidence>
<feature type="compositionally biased region" description="Low complexity" evidence="1">
    <location>
        <begin position="407"/>
        <end position="416"/>
    </location>
</feature>